<proteinExistence type="predicted"/>
<evidence type="ECO:0000313" key="1">
    <source>
        <dbReference type="EMBL" id="MEK7951503.1"/>
    </source>
</evidence>
<protein>
    <submittedName>
        <fullName evidence="1">Uncharacterized protein</fullName>
    </submittedName>
</protein>
<name>A0ABU9AVA4_9BACT</name>
<comment type="caution">
    <text evidence="1">The sequence shown here is derived from an EMBL/GenBank/DDBJ whole genome shotgun (WGS) entry which is preliminary data.</text>
</comment>
<organism evidence="1 2">
    <name type="scientific">Luteolibacter soli</name>
    <dbReference type="NCBI Taxonomy" id="3135280"/>
    <lineage>
        <taxon>Bacteria</taxon>
        <taxon>Pseudomonadati</taxon>
        <taxon>Verrucomicrobiota</taxon>
        <taxon>Verrucomicrobiia</taxon>
        <taxon>Verrucomicrobiales</taxon>
        <taxon>Verrucomicrobiaceae</taxon>
        <taxon>Luteolibacter</taxon>
    </lineage>
</organism>
<reference evidence="1 2" key="1">
    <citation type="submission" date="2024-04" db="EMBL/GenBank/DDBJ databases">
        <title>Luteolibacter sp. isolated from soil.</title>
        <authorList>
            <person name="An J."/>
        </authorList>
    </citation>
    <scope>NUCLEOTIDE SEQUENCE [LARGE SCALE GENOMIC DNA]</scope>
    <source>
        <strain evidence="1 2">Y139</strain>
    </source>
</reference>
<sequence length="149" mass="17301">MSLWIKEGSPVTNQQVSWDNDVLDRRRIDPKRRYEFKLLEGKVVDYRGTKHESTEVWQVRDGQRLIYDASFCRVHHRVMQRESSEELGEAEDLPRGFDRAKARSFPNSRFLYAACCSPTYSGLDWVCTECSEAETKWVARHAKANGGGR</sequence>
<dbReference type="EMBL" id="JBBUKT010000004">
    <property type="protein sequence ID" value="MEK7951503.1"/>
    <property type="molecule type" value="Genomic_DNA"/>
</dbReference>
<evidence type="ECO:0000313" key="2">
    <source>
        <dbReference type="Proteomes" id="UP001371305"/>
    </source>
</evidence>
<gene>
    <name evidence="1" type="ORF">WKV53_13380</name>
</gene>
<accession>A0ABU9AVA4</accession>
<dbReference type="Proteomes" id="UP001371305">
    <property type="component" value="Unassembled WGS sequence"/>
</dbReference>
<keyword evidence="2" id="KW-1185">Reference proteome</keyword>